<organism evidence="10 11">
    <name type="scientific">Candidatus Magasanikbacteria bacterium RIFOXYD2_FULL_41_14</name>
    <dbReference type="NCBI Taxonomy" id="1798709"/>
    <lineage>
        <taxon>Bacteria</taxon>
        <taxon>Candidatus Magasanikiibacteriota</taxon>
    </lineage>
</organism>
<dbReference type="InterPro" id="IPR000244">
    <property type="entry name" value="Ribosomal_bL9"/>
</dbReference>
<dbReference type="HAMAP" id="MF_00503">
    <property type="entry name" value="Ribosomal_bL9"/>
    <property type="match status" value="1"/>
</dbReference>
<keyword evidence="3 7" id="KW-0694">RNA-binding</keyword>
<dbReference type="SUPFAM" id="SSF55658">
    <property type="entry name" value="L9 N-domain-like"/>
    <property type="match status" value="1"/>
</dbReference>
<dbReference type="PANTHER" id="PTHR21368">
    <property type="entry name" value="50S RIBOSOMAL PROTEIN L9"/>
    <property type="match status" value="1"/>
</dbReference>
<dbReference type="InterPro" id="IPR020069">
    <property type="entry name" value="Ribosomal_bL9_C"/>
</dbReference>
<evidence type="ECO:0000256" key="5">
    <source>
        <dbReference type="ARBA" id="ARBA00023274"/>
    </source>
</evidence>
<dbReference type="Pfam" id="PF01281">
    <property type="entry name" value="Ribosomal_L9_N"/>
    <property type="match status" value="1"/>
</dbReference>
<sequence>MKVILLQKVAGLGDIDQIKDVADGYARNFLFPRHLAVAATAPVLADLAIHKKKEAKEAENDLHDQQTLADKLSGLEVEIKEKASGKGLLYASVGPARVATALEKIGLAVERSQIHMKPIKEAGEFEALIKLRHGLEATVSVIVSV</sequence>
<dbReference type="InterPro" id="IPR036935">
    <property type="entry name" value="Ribosomal_bL9_N_sf"/>
</dbReference>
<proteinExistence type="inferred from homology"/>
<evidence type="ECO:0000256" key="4">
    <source>
        <dbReference type="ARBA" id="ARBA00022980"/>
    </source>
</evidence>
<dbReference type="SUPFAM" id="SSF55653">
    <property type="entry name" value="Ribosomal protein L9 C-domain"/>
    <property type="match status" value="1"/>
</dbReference>
<keyword evidence="4 7" id="KW-0689">Ribosomal protein</keyword>
<dbReference type="Pfam" id="PF03948">
    <property type="entry name" value="Ribosomal_L9_C"/>
    <property type="match status" value="1"/>
</dbReference>
<evidence type="ECO:0000256" key="1">
    <source>
        <dbReference type="ARBA" id="ARBA00010605"/>
    </source>
</evidence>
<evidence type="ECO:0000256" key="3">
    <source>
        <dbReference type="ARBA" id="ARBA00022884"/>
    </source>
</evidence>
<comment type="function">
    <text evidence="7">Binds to the 23S rRNA.</text>
</comment>
<dbReference type="STRING" id="1798709.A2538_03720"/>
<dbReference type="InterPro" id="IPR020594">
    <property type="entry name" value="Ribosomal_bL9_bac/chp"/>
</dbReference>
<evidence type="ECO:0000313" key="10">
    <source>
        <dbReference type="EMBL" id="OGH93946.1"/>
    </source>
</evidence>
<dbReference type="GO" id="GO:1990904">
    <property type="term" value="C:ribonucleoprotein complex"/>
    <property type="evidence" value="ECO:0007669"/>
    <property type="project" value="UniProtKB-KW"/>
</dbReference>
<protein>
    <recommendedName>
        <fullName evidence="6 7">Large ribosomal subunit protein bL9</fullName>
    </recommendedName>
</protein>
<name>A0A1F6PCQ5_9BACT</name>
<evidence type="ECO:0000256" key="6">
    <source>
        <dbReference type="ARBA" id="ARBA00035292"/>
    </source>
</evidence>
<comment type="similarity">
    <text evidence="1 7">Belongs to the bacterial ribosomal protein bL9 family.</text>
</comment>
<dbReference type="GO" id="GO:0003735">
    <property type="term" value="F:structural constituent of ribosome"/>
    <property type="evidence" value="ECO:0007669"/>
    <property type="project" value="InterPro"/>
</dbReference>
<dbReference type="Gene3D" id="3.10.430.100">
    <property type="entry name" value="Ribosomal protein L9, C-terminal domain"/>
    <property type="match status" value="1"/>
</dbReference>
<gene>
    <name evidence="7" type="primary">rplI</name>
    <name evidence="10" type="ORF">A2538_03720</name>
</gene>
<dbReference type="Proteomes" id="UP000178254">
    <property type="component" value="Unassembled WGS sequence"/>
</dbReference>
<keyword evidence="2 7" id="KW-0699">rRNA-binding</keyword>
<evidence type="ECO:0000259" key="8">
    <source>
        <dbReference type="Pfam" id="PF01281"/>
    </source>
</evidence>
<dbReference type="Gene3D" id="3.40.5.10">
    <property type="entry name" value="Ribosomal protein L9, N-terminal domain"/>
    <property type="match status" value="1"/>
</dbReference>
<evidence type="ECO:0000256" key="7">
    <source>
        <dbReference type="HAMAP-Rule" id="MF_00503"/>
    </source>
</evidence>
<evidence type="ECO:0000259" key="9">
    <source>
        <dbReference type="Pfam" id="PF03948"/>
    </source>
</evidence>
<dbReference type="InterPro" id="IPR020070">
    <property type="entry name" value="Ribosomal_bL9_N"/>
</dbReference>
<dbReference type="InterPro" id="IPR009027">
    <property type="entry name" value="Ribosomal_bL9/RNase_H1_N"/>
</dbReference>
<dbReference type="GO" id="GO:0019843">
    <property type="term" value="F:rRNA binding"/>
    <property type="evidence" value="ECO:0007669"/>
    <property type="project" value="UniProtKB-UniRule"/>
</dbReference>
<dbReference type="EMBL" id="MFRE01000015">
    <property type="protein sequence ID" value="OGH93946.1"/>
    <property type="molecule type" value="Genomic_DNA"/>
</dbReference>
<dbReference type="AlphaFoldDB" id="A0A1F6PCQ5"/>
<evidence type="ECO:0000313" key="11">
    <source>
        <dbReference type="Proteomes" id="UP000178254"/>
    </source>
</evidence>
<feature type="domain" description="Ribosomal protein L9" evidence="8">
    <location>
        <begin position="1"/>
        <end position="45"/>
    </location>
</feature>
<dbReference type="NCBIfam" id="TIGR00158">
    <property type="entry name" value="L9"/>
    <property type="match status" value="1"/>
</dbReference>
<dbReference type="GO" id="GO:0006412">
    <property type="term" value="P:translation"/>
    <property type="evidence" value="ECO:0007669"/>
    <property type="project" value="UniProtKB-UniRule"/>
</dbReference>
<accession>A0A1F6PCQ5</accession>
<feature type="domain" description="Large ribosomal subunit protein bL9 C-terminal" evidence="9">
    <location>
        <begin position="65"/>
        <end position="143"/>
    </location>
</feature>
<dbReference type="InterPro" id="IPR036791">
    <property type="entry name" value="Ribosomal_bL9_C_sf"/>
</dbReference>
<dbReference type="GO" id="GO:0005840">
    <property type="term" value="C:ribosome"/>
    <property type="evidence" value="ECO:0007669"/>
    <property type="project" value="UniProtKB-KW"/>
</dbReference>
<comment type="caution">
    <text evidence="10">The sequence shown here is derived from an EMBL/GenBank/DDBJ whole genome shotgun (WGS) entry which is preliminary data.</text>
</comment>
<reference evidence="10 11" key="1">
    <citation type="journal article" date="2016" name="Nat. Commun.">
        <title>Thousands of microbial genomes shed light on interconnected biogeochemical processes in an aquifer system.</title>
        <authorList>
            <person name="Anantharaman K."/>
            <person name="Brown C.T."/>
            <person name="Hug L.A."/>
            <person name="Sharon I."/>
            <person name="Castelle C.J."/>
            <person name="Probst A.J."/>
            <person name="Thomas B.C."/>
            <person name="Singh A."/>
            <person name="Wilkins M.J."/>
            <person name="Karaoz U."/>
            <person name="Brodie E.L."/>
            <person name="Williams K.H."/>
            <person name="Hubbard S.S."/>
            <person name="Banfield J.F."/>
        </authorList>
    </citation>
    <scope>NUCLEOTIDE SEQUENCE [LARGE SCALE GENOMIC DNA]</scope>
</reference>
<keyword evidence="5 7" id="KW-0687">Ribonucleoprotein</keyword>
<evidence type="ECO:0000256" key="2">
    <source>
        <dbReference type="ARBA" id="ARBA00022730"/>
    </source>
</evidence>